<feature type="transmembrane region" description="Helical" evidence="6">
    <location>
        <begin position="81"/>
        <end position="100"/>
    </location>
</feature>
<feature type="domain" description="EamA" evidence="8">
    <location>
        <begin position="194"/>
        <end position="338"/>
    </location>
</feature>
<dbReference type="InterPro" id="IPR037185">
    <property type="entry name" value="EmrE-like"/>
</dbReference>
<keyword evidence="4 6" id="KW-1133">Transmembrane helix</keyword>
<dbReference type="AlphaFoldDB" id="A0AAF0XQC0"/>
<evidence type="ECO:0000256" key="7">
    <source>
        <dbReference type="SAM" id="MobiDB-lite"/>
    </source>
</evidence>
<evidence type="ECO:0000313" key="9">
    <source>
        <dbReference type="EMBL" id="WOH12318.1"/>
    </source>
</evidence>
<organism evidence="9 10">
    <name type="scientific">Daucus carota subsp. sativus</name>
    <name type="common">Carrot</name>
    <dbReference type="NCBI Taxonomy" id="79200"/>
    <lineage>
        <taxon>Eukaryota</taxon>
        <taxon>Viridiplantae</taxon>
        <taxon>Streptophyta</taxon>
        <taxon>Embryophyta</taxon>
        <taxon>Tracheophyta</taxon>
        <taxon>Spermatophyta</taxon>
        <taxon>Magnoliopsida</taxon>
        <taxon>eudicotyledons</taxon>
        <taxon>Gunneridae</taxon>
        <taxon>Pentapetalae</taxon>
        <taxon>asterids</taxon>
        <taxon>campanulids</taxon>
        <taxon>Apiales</taxon>
        <taxon>Apiaceae</taxon>
        <taxon>Apioideae</taxon>
        <taxon>Scandiceae</taxon>
        <taxon>Daucinae</taxon>
        <taxon>Daucus</taxon>
        <taxon>Daucus sect. Daucus</taxon>
    </lineage>
</organism>
<feature type="domain" description="EamA" evidence="8">
    <location>
        <begin position="20"/>
        <end position="159"/>
    </location>
</feature>
<evidence type="ECO:0000256" key="6">
    <source>
        <dbReference type="RuleBase" id="RU363077"/>
    </source>
</evidence>
<keyword evidence="10" id="KW-1185">Reference proteome</keyword>
<evidence type="ECO:0000256" key="5">
    <source>
        <dbReference type="ARBA" id="ARBA00023136"/>
    </source>
</evidence>
<feature type="transmembrane region" description="Helical" evidence="6">
    <location>
        <begin position="20"/>
        <end position="41"/>
    </location>
</feature>
<feature type="region of interest" description="Disordered" evidence="7">
    <location>
        <begin position="344"/>
        <end position="378"/>
    </location>
</feature>
<keyword evidence="3 6" id="KW-0812">Transmembrane</keyword>
<accession>A0AAF0XQC0</accession>
<name>A0AAF0XQC0_DAUCS</name>
<dbReference type="Proteomes" id="UP000077755">
    <property type="component" value="Chromosome 8"/>
</dbReference>
<comment type="subcellular location">
    <subcellularLocation>
        <location evidence="1 6">Membrane</location>
        <topology evidence="1 6">Multi-pass membrane protein</topology>
    </subcellularLocation>
</comment>
<dbReference type="GO" id="GO:0016020">
    <property type="term" value="C:membrane"/>
    <property type="evidence" value="ECO:0007669"/>
    <property type="project" value="UniProtKB-SubCell"/>
</dbReference>
<feature type="transmembrane region" description="Helical" evidence="6">
    <location>
        <begin position="268"/>
        <end position="287"/>
    </location>
</feature>
<comment type="similarity">
    <text evidence="2 6">Belongs to the drug/metabolite transporter (DMT) superfamily. Plant drug/metabolite exporter (P-DME) (TC 2.A.7.4) family.</text>
</comment>
<feature type="transmembrane region" description="Helical" evidence="6">
    <location>
        <begin position="320"/>
        <end position="339"/>
    </location>
</feature>
<feature type="transmembrane region" description="Helical" evidence="6">
    <location>
        <begin position="225"/>
        <end position="248"/>
    </location>
</feature>
<proteinExistence type="inferred from homology"/>
<feature type="transmembrane region" description="Helical" evidence="6">
    <location>
        <begin position="195"/>
        <end position="213"/>
    </location>
</feature>
<sequence length="378" mass="41605">MNKNSMSALCLEMYNRGKPYLGVIFLQFGYAGMPIVTKAAINQGMNIYTYTVYRNAIAALIFTPFAVFLERKARPGMTASIFWNIVLLGLLEPVLDQNLYYTGMKYTSATFTSAMCNILPAITFVMAWILRLEKVNIKSFHSQVKVLGTLVTVGGAMIMTMVTGPSIGLPWSKHDQAAAKADGAATYPQQDSVKGALMITAGCLCWACFVILQERQRLAVTLKSYPAELSLTALICMMGTIQGIILTIVVEKENLAIWAIHWDTKFKAALYGGIVCAGLGYYISGLVMRQRGPVFVTSFDPLSMVIVAILGPFMLFEQLFYGRAFGAITIVIGLYLVLWGKSKDQPSSKSDDELQAINQEKPNTNVDAKIPVRNHDHA</sequence>
<feature type="transmembrane region" description="Helical" evidence="6">
    <location>
        <begin position="47"/>
        <end position="69"/>
    </location>
</feature>
<dbReference type="PANTHER" id="PTHR31218">
    <property type="entry name" value="WAT1-RELATED PROTEIN"/>
    <property type="match status" value="1"/>
</dbReference>
<evidence type="ECO:0000256" key="4">
    <source>
        <dbReference type="ARBA" id="ARBA00022989"/>
    </source>
</evidence>
<evidence type="ECO:0000256" key="2">
    <source>
        <dbReference type="ARBA" id="ARBA00007635"/>
    </source>
</evidence>
<reference evidence="9" key="1">
    <citation type="journal article" date="2016" name="Nat. Genet.">
        <title>A high-quality carrot genome assembly provides new insights into carotenoid accumulation and asterid genome evolution.</title>
        <authorList>
            <person name="Iorizzo M."/>
            <person name="Ellison S."/>
            <person name="Senalik D."/>
            <person name="Zeng P."/>
            <person name="Satapoomin P."/>
            <person name="Huang J."/>
            <person name="Bowman M."/>
            <person name="Iovene M."/>
            <person name="Sanseverino W."/>
            <person name="Cavagnaro P."/>
            <person name="Yildiz M."/>
            <person name="Macko-Podgorni A."/>
            <person name="Moranska E."/>
            <person name="Grzebelus E."/>
            <person name="Grzebelus D."/>
            <person name="Ashrafi H."/>
            <person name="Zheng Z."/>
            <person name="Cheng S."/>
            <person name="Spooner D."/>
            <person name="Van Deynze A."/>
            <person name="Simon P."/>
        </authorList>
    </citation>
    <scope>NUCLEOTIDE SEQUENCE</scope>
    <source>
        <tissue evidence="9">Leaf</tissue>
    </source>
</reference>
<feature type="transmembrane region" description="Helical" evidence="6">
    <location>
        <begin position="106"/>
        <end position="130"/>
    </location>
</feature>
<feature type="compositionally biased region" description="Polar residues" evidence="7">
    <location>
        <begin position="356"/>
        <end position="366"/>
    </location>
</feature>
<dbReference type="GO" id="GO:0022857">
    <property type="term" value="F:transmembrane transporter activity"/>
    <property type="evidence" value="ECO:0007669"/>
    <property type="project" value="InterPro"/>
</dbReference>
<dbReference type="InterPro" id="IPR030184">
    <property type="entry name" value="WAT1-related"/>
</dbReference>
<gene>
    <name evidence="9" type="ORF">DCAR_0831820</name>
</gene>
<evidence type="ECO:0000259" key="8">
    <source>
        <dbReference type="Pfam" id="PF00892"/>
    </source>
</evidence>
<feature type="transmembrane region" description="Helical" evidence="6">
    <location>
        <begin position="294"/>
        <end position="314"/>
    </location>
</feature>
<dbReference type="Pfam" id="PF00892">
    <property type="entry name" value="EamA"/>
    <property type="match status" value="2"/>
</dbReference>
<dbReference type="EMBL" id="CP093350">
    <property type="protein sequence ID" value="WOH12318.1"/>
    <property type="molecule type" value="Genomic_DNA"/>
</dbReference>
<evidence type="ECO:0000256" key="3">
    <source>
        <dbReference type="ARBA" id="ARBA00022692"/>
    </source>
</evidence>
<keyword evidence="5 6" id="KW-0472">Membrane</keyword>
<evidence type="ECO:0000313" key="10">
    <source>
        <dbReference type="Proteomes" id="UP000077755"/>
    </source>
</evidence>
<dbReference type="InterPro" id="IPR000620">
    <property type="entry name" value="EamA_dom"/>
</dbReference>
<dbReference type="SUPFAM" id="SSF103481">
    <property type="entry name" value="Multidrug resistance efflux transporter EmrE"/>
    <property type="match status" value="2"/>
</dbReference>
<protein>
    <recommendedName>
        <fullName evidence="6">WAT1-related protein</fullName>
    </recommendedName>
</protein>
<reference evidence="9" key="2">
    <citation type="submission" date="2022-03" db="EMBL/GenBank/DDBJ databases">
        <title>Draft title - Genomic analysis of global carrot germplasm unveils the trajectory of domestication and the origin of high carotenoid orange carrot.</title>
        <authorList>
            <person name="Iorizzo M."/>
            <person name="Ellison S."/>
            <person name="Senalik D."/>
            <person name="Macko-Podgorni A."/>
            <person name="Grzebelus D."/>
            <person name="Bostan H."/>
            <person name="Rolling W."/>
            <person name="Curaba J."/>
            <person name="Simon P."/>
        </authorList>
    </citation>
    <scope>NUCLEOTIDE SEQUENCE</scope>
    <source>
        <tissue evidence="9">Leaf</tissue>
    </source>
</reference>
<evidence type="ECO:0000256" key="1">
    <source>
        <dbReference type="ARBA" id="ARBA00004141"/>
    </source>
</evidence>
<feature type="transmembrane region" description="Helical" evidence="6">
    <location>
        <begin position="142"/>
        <end position="162"/>
    </location>
</feature>